<accession>A0A2K1QJY7</accession>
<dbReference type="EMBL" id="NKHZ01000070">
    <property type="protein sequence ID" value="PNS15475.1"/>
    <property type="molecule type" value="Genomic_DNA"/>
</dbReference>
<dbReference type="FunCoup" id="A0A2K1QJY7">
    <property type="interactions" value="262"/>
</dbReference>
<organism evidence="6 7">
    <name type="scientific">Sphaceloma murrayae</name>
    <dbReference type="NCBI Taxonomy" id="2082308"/>
    <lineage>
        <taxon>Eukaryota</taxon>
        <taxon>Fungi</taxon>
        <taxon>Dikarya</taxon>
        <taxon>Ascomycota</taxon>
        <taxon>Pezizomycotina</taxon>
        <taxon>Dothideomycetes</taxon>
        <taxon>Dothideomycetidae</taxon>
        <taxon>Myriangiales</taxon>
        <taxon>Elsinoaceae</taxon>
        <taxon>Sphaceloma</taxon>
    </lineage>
</organism>
<evidence type="ECO:0000256" key="2">
    <source>
        <dbReference type="ARBA" id="ARBA00022679"/>
    </source>
</evidence>
<dbReference type="Pfam" id="PF09273">
    <property type="entry name" value="Rubis-subs-bind"/>
    <property type="match status" value="1"/>
</dbReference>
<dbReference type="InterPro" id="IPR036464">
    <property type="entry name" value="Rubisco_LSMT_subst-bd_sf"/>
</dbReference>
<dbReference type="SUPFAM" id="SSF82199">
    <property type="entry name" value="SET domain"/>
    <property type="match status" value="1"/>
</dbReference>
<feature type="compositionally biased region" description="Basic and acidic residues" evidence="4">
    <location>
        <begin position="468"/>
        <end position="480"/>
    </location>
</feature>
<gene>
    <name evidence="6" type="ORF">CAC42_734</name>
</gene>
<keyword evidence="3" id="KW-0949">S-adenosyl-L-methionine</keyword>
<evidence type="ECO:0000256" key="4">
    <source>
        <dbReference type="SAM" id="MobiDB-lite"/>
    </source>
</evidence>
<evidence type="ECO:0000256" key="1">
    <source>
        <dbReference type="ARBA" id="ARBA00022603"/>
    </source>
</evidence>
<comment type="caution">
    <text evidence="6">The sequence shown here is derived from an EMBL/GenBank/DDBJ whole genome shotgun (WGS) entry which is preliminary data.</text>
</comment>
<dbReference type="OrthoDB" id="341421at2759"/>
<dbReference type="Gene3D" id="3.90.1410.10">
    <property type="entry name" value="set domain protein methyltransferase, domain 1"/>
    <property type="match status" value="1"/>
</dbReference>
<dbReference type="AlphaFoldDB" id="A0A2K1QJY7"/>
<evidence type="ECO:0000259" key="5">
    <source>
        <dbReference type="PROSITE" id="PS50280"/>
    </source>
</evidence>
<dbReference type="PANTHER" id="PTHR13271:SF34">
    <property type="entry name" value="N-LYSINE METHYLTRANSFERASE SETD6"/>
    <property type="match status" value="1"/>
</dbReference>
<feature type="compositionally biased region" description="Polar residues" evidence="4">
    <location>
        <begin position="418"/>
        <end position="430"/>
    </location>
</feature>
<evidence type="ECO:0000313" key="6">
    <source>
        <dbReference type="EMBL" id="PNS15475.1"/>
    </source>
</evidence>
<proteinExistence type="predicted"/>
<reference evidence="6 7" key="1">
    <citation type="submission" date="2017-06" db="EMBL/GenBank/DDBJ databases">
        <title>Draft genome sequence of a variant of Elsinoe murrayae.</title>
        <authorList>
            <person name="Cheng Q."/>
        </authorList>
    </citation>
    <scope>NUCLEOTIDE SEQUENCE [LARGE SCALE GENOMIC DNA]</scope>
    <source>
        <strain evidence="6 7">CQ-2017a</strain>
    </source>
</reference>
<dbReference type="InterPro" id="IPR015353">
    <property type="entry name" value="Rubisco_LSMT_subst-bd"/>
</dbReference>
<dbReference type="InParanoid" id="A0A2K1QJY7"/>
<keyword evidence="7" id="KW-1185">Reference proteome</keyword>
<protein>
    <submittedName>
        <fullName evidence="6">Ribosomal lysine N-methyltransferase 4</fullName>
    </submittedName>
</protein>
<dbReference type="Gene3D" id="3.90.1420.10">
    <property type="entry name" value="Rubisco LSMT, substrate-binding domain"/>
    <property type="match status" value="1"/>
</dbReference>
<dbReference type="InterPro" id="IPR001214">
    <property type="entry name" value="SET_dom"/>
</dbReference>
<dbReference type="Proteomes" id="UP000243797">
    <property type="component" value="Unassembled WGS sequence"/>
</dbReference>
<feature type="compositionally biased region" description="Basic residues" evidence="4">
    <location>
        <begin position="481"/>
        <end position="490"/>
    </location>
</feature>
<dbReference type="PANTHER" id="PTHR13271">
    <property type="entry name" value="UNCHARACTERIZED PUTATIVE METHYLTRANSFERASE"/>
    <property type="match status" value="1"/>
</dbReference>
<keyword evidence="1 6" id="KW-0489">Methyltransferase</keyword>
<dbReference type="PROSITE" id="PS50280">
    <property type="entry name" value="SET"/>
    <property type="match status" value="1"/>
</dbReference>
<evidence type="ECO:0000313" key="7">
    <source>
        <dbReference type="Proteomes" id="UP000243797"/>
    </source>
</evidence>
<dbReference type="SUPFAM" id="SSF81822">
    <property type="entry name" value="RuBisCo LSMT C-terminal, substrate-binding domain"/>
    <property type="match status" value="1"/>
</dbReference>
<dbReference type="InterPro" id="IPR050600">
    <property type="entry name" value="SETD3_SETD6_MTase"/>
</dbReference>
<dbReference type="GO" id="GO:0016279">
    <property type="term" value="F:protein-lysine N-methyltransferase activity"/>
    <property type="evidence" value="ECO:0007669"/>
    <property type="project" value="UniProtKB-ARBA"/>
</dbReference>
<keyword evidence="2 6" id="KW-0808">Transferase</keyword>
<name>A0A2K1QJY7_9PEZI</name>
<dbReference type="FunFam" id="3.90.1410.10:FF:000007">
    <property type="entry name" value="Ribosomal lysine N-methyltransferase 4"/>
    <property type="match status" value="1"/>
</dbReference>
<feature type="region of interest" description="Disordered" evidence="4">
    <location>
        <begin position="458"/>
        <end position="490"/>
    </location>
</feature>
<dbReference type="GO" id="GO:0005634">
    <property type="term" value="C:nucleus"/>
    <property type="evidence" value="ECO:0007669"/>
    <property type="project" value="TreeGrafter"/>
</dbReference>
<feature type="domain" description="SET" evidence="5">
    <location>
        <begin position="31"/>
        <end position="269"/>
    </location>
</feature>
<sequence>MDTSMTEDDDFSINTSNFLHFFTTSQPFLSDKVELADLRKDGRGRGVIAKADVEEDEDLFSLHRDGILSVENSALVKDEAGSKVLADLDDPWLSLILVLIHERDRPASPWKDYINVLRDSDLDTLMFWEEPDLAELQASAIRNKIGRVGADGTFKSKLIPAIKANTNLFPNAGAMGDEQLLALAHWAGSTIMAYAFDIEKQPSAQTKDEEGYVSDEEEEYLPKGLVPMADMLNADADRNNARLFYEEDTVVMRAIKPVKAGEELFNDYGPLPRADLLRRYGYITENYAKYDVVELSTEFIIETVRSGLTPTDRKHLEGSLAGIEEALEERGYWDDAYIVSAFTEDDEDPLFPPGLQMLLYRLTTLGRTKFAKRPEVIDKEDQGRMRQSYVDVLKARLAQYETSIEEDQDSLRRLGLHQSGTNDQNPGTIRSSRHAKAVHVRLGEKLLLQQAISHVSIDSLRPTNGSSRPEERVGGEEGRPNKRTKLSNGS</sequence>
<dbReference type="GO" id="GO:0032259">
    <property type="term" value="P:methylation"/>
    <property type="evidence" value="ECO:0007669"/>
    <property type="project" value="UniProtKB-KW"/>
</dbReference>
<dbReference type="Pfam" id="PF00856">
    <property type="entry name" value="SET"/>
    <property type="match status" value="1"/>
</dbReference>
<evidence type="ECO:0000256" key="3">
    <source>
        <dbReference type="ARBA" id="ARBA00022691"/>
    </source>
</evidence>
<dbReference type="STRING" id="2082308.A0A2K1QJY7"/>
<dbReference type="InterPro" id="IPR046341">
    <property type="entry name" value="SET_dom_sf"/>
</dbReference>
<feature type="region of interest" description="Disordered" evidence="4">
    <location>
        <begin position="416"/>
        <end position="436"/>
    </location>
</feature>